<keyword evidence="4" id="KW-0802">TPR repeat</keyword>
<gene>
    <name evidence="6" type="ORF">O1G22_41400</name>
</gene>
<dbReference type="PROSITE" id="PS50005">
    <property type="entry name" value="TPR"/>
    <property type="match status" value="1"/>
</dbReference>
<dbReference type="Proteomes" id="UP001212326">
    <property type="component" value="Chromosome"/>
</dbReference>
<feature type="repeat" description="TPR" evidence="4">
    <location>
        <begin position="338"/>
        <end position="371"/>
    </location>
</feature>
<keyword evidence="2" id="KW-0238">DNA-binding</keyword>
<dbReference type="PROSITE" id="PS50043">
    <property type="entry name" value="HTH_LUXR_2"/>
    <property type="match status" value="1"/>
</dbReference>
<evidence type="ECO:0000313" key="7">
    <source>
        <dbReference type="Proteomes" id="UP001212326"/>
    </source>
</evidence>
<dbReference type="InterPro" id="IPR016032">
    <property type="entry name" value="Sig_transdc_resp-reg_C-effctor"/>
</dbReference>
<organism evidence="6 7">
    <name type="scientific">Streptomyces camelliae</name>
    <dbReference type="NCBI Taxonomy" id="3004093"/>
    <lineage>
        <taxon>Bacteria</taxon>
        <taxon>Bacillati</taxon>
        <taxon>Actinomycetota</taxon>
        <taxon>Actinomycetes</taxon>
        <taxon>Kitasatosporales</taxon>
        <taxon>Streptomycetaceae</taxon>
        <taxon>Streptomyces</taxon>
    </lineage>
</organism>
<dbReference type="PANTHER" id="PTHR44688">
    <property type="entry name" value="DNA-BINDING TRANSCRIPTIONAL ACTIVATOR DEVR_DOSR"/>
    <property type="match status" value="1"/>
</dbReference>
<dbReference type="EMBL" id="CP115300">
    <property type="protein sequence ID" value="WBO68807.1"/>
    <property type="molecule type" value="Genomic_DNA"/>
</dbReference>
<dbReference type="SUPFAM" id="SSF46894">
    <property type="entry name" value="C-terminal effector domain of the bipartite response regulators"/>
    <property type="match status" value="1"/>
</dbReference>
<dbReference type="InterPro" id="IPR011990">
    <property type="entry name" value="TPR-like_helical_dom_sf"/>
</dbReference>
<sequence>MPEPGPPPHRQSAWHSVQQQAEQLELGVLERARLLLLREGLEVDVATSTPRLHLLITTAERACEAGDPELALRLLRMAARRCWWSDPGRELRERVVAAAERLPVSELHPDLVYTLAAATPVERAATVLERLERLERQGGYDALAAATLGTAATMANAYDHASGFLRHATAGLRGQGRLGLLAQTLVSLAFSTVHTVDWESGLPAVAEAMRLAEENAQPRWLTGARIAKAQFAALHGDLDTALAVIGEAERQGLSVANPSNLAFIQITRGLIGLAAGNHVEAFHCVWRVFDPADPAYHPFLQTIAIAELAEAATGDDQRAMARAALHRLDASAGSSEAQLIRINLGFAHALLADDEDAEEYFRSALDLDMSHTPFARARLMLAHGAWLRRRRRVMEARAPLRIARESFAALGVEPWCERARQELRAAGEGGKRHSRTDWDLLTPQELQIAQLVAEGLSNKEIGQQLYLSPRTIGAHLYRIFPKLGITSRGQLRDKLTAN</sequence>
<evidence type="ECO:0000256" key="2">
    <source>
        <dbReference type="ARBA" id="ARBA00023125"/>
    </source>
</evidence>
<dbReference type="PANTHER" id="PTHR44688:SF16">
    <property type="entry name" value="DNA-BINDING TRANSCRIPTIONAL ACTIVATOR DEVR_DOSR"/>
    <property type="match status" value="1"/>
</dbReference>
<dbReference type="InterPro" id="IPR000792">
    <property type="entry name" value="Tscrpt_reg_LuxR_C"/>
</dbReference>
<dbReference type="PROSITE" id="PS00622">
    <property type="entry name" value="HTH_LUXR_1"/>
    <property type="match status" value="1"/>
</dbReference>
<dbReference type="SMART" id="SM00421">
    <property type="entry name" value="HTH_LUXR"/>
    <property type="match status" value="1"/>
</dbReference>
<evidence type="ECO:0000313" key="6">
    <source>
        <dbReference type="EMBL" id="WBO68807.1"/>
    </source>
</evidence>
<dbReference type="Gene3D" id="1.10.10.10">
    <property type="entry name" value="Winged helix-like DNA-binding domain superfamily/Winged helix DNA-binding domain"/>
    <property type="match status" value="1"/>
</dbReference>
<dbReference type="Gene3D" id="1.25.40.10">
    <property type="entry name" value="Tetratricopeptide repeat domain"/>
    <property type="match status" value="1"/>
</dbReference>
<protein>
    <submittedName>
        <fullName evidence="6">LuxR C-terminal-related transcriptional regulator</fullName>
    </submittedName>
</protein>
<reference evidence="6 7" key="1">
    <citation type="submission" date="2022-12" db="EMBL/GenBank/DDBJ databases">
        <authorList>
            <person name="Mo P."/>
        </authorList>
    </citation>
    <scope>NUCLEOTIDE SEQUENCE [LARGE SCALE GENOMIC DNA]</scope>
    <source>
        <strain evidence="6 7">HUAS 2-6</strain>
    </source>
</reference>
<dbReference type="Pfam" id="PF00196">
    <property type="entry name" value="GerE"/>
    <property type="match status" value="1"/>
</dbReference>
<evidence type="ECO:0000256" key="1">
    <source>
        <dbReference type="ARBA" id="ARBA00023015"/>
    </source>
</evidence>
<evidence type="ECO:0000259" key="5">
    <source>
        <dbReference type="PROSITE" id="PS50043"/>
    </source>
</evidence>
<dbReference type="InterPro" id="IPR036388">
    <property type="entry name" value="WH-like_DNA-bd_sf"/>
</dbReference>
<keyword evidence="1" id="KW-0805">Transcription regulation</keyword>
<evidence type="ECO:0000256" key="3">
    <source>
        <dbReference type="ARBA" id="ARBA00023163"/>
    </source>
</evidence>
<dbReference type="CDD" id="cd06170">
    <property type="entry name" value="LuxR_C_like"/>
    <property type="match status" value="1"/>
</dbReference>
<dbReference type="PRINTS" id="PR00038">
    <property type="entry name" value="HTHLUXR"/>
</dbReference>
<dbReference type="SUPFAM" id="SSF48452">
    <property type="entry name" value="TPR-like"/>
    <property type="match status" value="1"/>
</dbReference>
<evidence type="ECO:0000256" key="4">
    <source>
        <dbReference type="PROSITE-ProRule" id="PRU00339"/>
    </source>
</evidence>
<proteinExistence type="predicted"/>
<keyword evidence="3" id="KW-0804">Transcription</keyword>
<dbReference type="InterPro" id="IPR019734">
    <property type="entry name" value="TPR_rpt"/>
</dbReference>
<accession>A0ABY7PGV2</accession>
<feature type="domain" description="HTH luxR-type" evidence="5">
    <location>
        <begin position="434"/>
        <end position="498"/>
    </location>
</feature>
<name>A0ABY7PGV2_9ACTN</name>
<keyword evidence="7" id="KW-1185">Reference proteome</keyword>
<dbReference type="RefSeq" id="WP_270086034.1">
    <property type="nucleotide sequence ID" value="NZ_CP115300.1"/>
</dbReference>